<dbReference type="Proteomes" id="UP001610063">
    <property type="component" value="Unassembled WGS sequence"/>
</dbReference>
<dbReference type="EC" id="2.4.1.25" evidence="4"/>
<dbReference type="PANTHER" id="PTHR32518:SF3">
    <property type="entry name" value="4-ALPHA-GLUCANOTRANSFERASE"/>
    <property type="match status" value="1"/>
</dbReference>
<evidence type="ECO:0000256" key="2">
    <source>
        <dbReference type="ARBA" id="ARBA00004496"/>
    </source>
</evidence>
<evidence type="ECO:0000313" key="13">
    <source>
        <dbReference type="EMBL" id="MFH6982828.1"/>
    </source>
</evidence>
<dbReference type="CDD" id="cd05467">
    <property type="entry name" value="CBM20"/>
    <property type="match status" value="1"/>
</dbReference>
<evidence type="ECO:0000256" key="10">
    <source>
        <dbReference type="ARBA" id="ARBA00031423"/>
    </source>
</evidence>
<sequence length="907" mass="105934">MKLKFVVGYRTQWGQNVYVTGSAKELGKGDARQAVKMQPSSGDLWTAEVAFESTGDFTYHYFLRDESGQEHHEFGEERKLQVNKHFDKMHLRDYWRPQHAFENSLYTAPFTKAFFARGKAVKYKVDLKSSSHFVRLQLRAPRIGRDYQMAVVGSTKSLGAWDESKAVLMSDEDFPVWKVDIPTSAKEVPFEYKFVIYSHKEGRVVTWEGGDNRYFPLYTFSKESKLIVHSEEFFHYPVGNWKTAGVAIPVFSLRSKEGSGVGEFTDIKKLVDWSVKTGLKVVQILPVNDTVATHTWVDSYPYAAISVEALHPIYANLQSMGKLKDKKVQSEIDKEAARLNALPEVDYEGVMKLKTRFFKLSFEEKGAAFLKSKEFKDFFQNNENWLPDYAAFSYLRDKHGTPDFTQWGSCAEMSSDALETFVDPKQKHYQDIAIHYYIQYHLDKQLKEATAYARSQGVVLKGDIPIGIYRNSVDAWRLPHLFNMDTQAGAPPDDFSISGQNWGFPTYNWEEMAKDDYHWWRDRMVKMSEYFDVFRIDHILGFFRIWEIPWEHVEGLLGRFNPALPVHLNELRDRGINFDYDRFCRPYIRRHMIYDIFGNYADLVLEEYLHEYKAGCYALKEPFDTQRKIKAHFDELVDNDPESKDFNIWIRNSLYRLHSEVLFLEAPLSDGQAFNPRIGLHNTYSYGELDYDTQQRVDQLYVHFFYQRHNDFWRESAMRKLPMLKGATDMLICGEDLGMVPASVPGVMSELQILSLAIQRMPNDDREFWHPADTPYLSVTSTGSHDMTTLREWWQEDDKQTQRFYNQILGQQGKAPYFCEPWVAHQVINQHLHSPSMLAIFPIQDLIAMDGALRSDTPEKERINVPANPQHYWKYRFHMNMEDLLQEEGFNSFLRQLIDQGGRSADY</sequence>
<evidence type="ECO:0000256" key="9">
    <source>
        <dbReference type="ARBA" id="ARBA00023277"/>
    </source>
</evidence>
<evidence type="ECO:0000259" key="12">
    <source>
        <dbReference type="PROSITE" id="PS51166"/>
    </source>
</evidence>
<dbReference type="InterPro" id="IPR013783">
    <property type="entry name" value="Ig-like_fold"/>
</dbReference>
<keyword evidence="9" id="KW-0119">Carbohydrate metabolism</keyword>
<dbReference type="Pfam" id="PF02446">
    <property type="entry name" value="Glyco_hydro_77"/>
    <property type="match status" value="1"/>
</dbReference>
<comment type="subcellular location">
    <subcellularLocation>
        <location evidence="2">Cytoplasm</location>
    </subcellularLocation>
</comment>
<dbReference type="InterPro" id="IPR017853">
    <property type="entry name" value="GH"/>
</dbReference>
<evidence type="ECO:0000256" key="3">
    <source>
        <dbReference type="ARBA" id="ARBA00005684"/>
    </source>
</evidence>
<dbReference type="InterPro" id="IPR013784">
    <property type="entry name" value="Carb-bd-like_fold"/>
</dbReference>
<protein>
    <recommendedName>
        <fullName evidence="5">4-alpha-glucanotransferase</fullName>
        <ecNumber evidence="4">2.4.1.25</ecNumber>
    </recommendedName>
    <alternativeName>
        <fullName evidence="10">Amylomaltase</fullName>
    </alternativeName>
    <alternativeName>
        <fullName evidence="11">Disproportionating enzyme</fullName>
    </alternativeName>
</protein>
<evidence type="ECO:0000256" key="7">
    <source>
        <dbReference type="ARBA" id="ARBA00022676"/>
    </source>
</evidence>
<gene>
    <name evidence="13" type="ORF">ACHKAR_05240</name>
</gene>
<feature type="domain" description="CBM20" evidence="12">
    <location>
        <begin position="1"/>
        <end position="97"/>
    </location>
</feature>
<comment type="similarity">
    <text evidence="3">Belongs to the disproportionating enzyme family.</text>
</comment>
<reference evidence="13 14" key="1">
    <citation type="journal article" date="2013" name="Int. J. Syst. Evol. Microbiol.">
        <title>Marinoscillum luteum sp. nov., isolated from marine sediment.</title>
        <authorList>
            <person name="Cha I.T."/>
            <person name="Park S.J."/>
            <person name="Kim S.J."/>
            <person name="Kim J.G."/>
            <person name="Jung M.Y."/>
            <person name="Shin K.S."/>
            <person name="Kwon K.K."/>
            <person name="Yang S.H."/>
            <person name="Seo Y.S."/>
            <person name="Rhee S.K."/>
        </authorList>
    </citation>
    <scope>NUCLEOTIDE SEQUENCE [LARGE SCALE GENOMIC DNA]</scope>
    <source>
        <strain evidence="13 14">KCTC 23939</strain>
    </source>
</reference>
<keyword evidence="6" id="KW-0963">Cytoplasm</keyword>
<evidence type="ECO:0000256" key="8">
    <source>
        <dbReference type="ARBA" id="ARBA00022679"/>
    </source>
</evidence>
<evidence type="ECO:0000256" key="1">
    <source>
        <dbReference type="ARBA" id="ARBA00000439"/>
    </source>
</evidence>
<dbReference type="PANTHER" id="PTHR32518">
    <property type="match status" value="1"/>
</dbReference>
<dbReference type="PROSITE" id="PS51166">
    <property type="entry name" value="CBM20"/>
    <property type="match status" value="2"/>
</dbReference>
<dbReference type="RefSeq" id="WP_395416465.1">
    <property type="nucleotide sequence ID" value="NZ_JBIPKE010000013.1"/>
</dbReference>
<name>A0ABW7N5F9_9BACT</name>
<dbReference type="SUPFAM" id="SSF51445">
    <property type="entry name" value="(Trans)glycosidases"/>
    <property type="match status" value="1"/>
</dbReference>
<dbReference type="EMBL" id="JBIPKE010000013">
    <property type="protein sequence ID" value="MFH6982828.1"/>
    <property type="molecule type" value="Genomic_DNA"/>
</dbReference>
<evidence type="ECO:0000256" key="5">
    <source>
        <dbReference type="ARBA" id="ARBA00020295"/>
    </source>
</evidence>
<feature type="domain" description="CBM20" evidence="12">
    <location>
        <begin position="126"/>
        <end position="243"/>
    </location>
</feature>
<dbReference type="InterPro" id="IPR003385">
    <property type="entry name" value="Glyco_hydro_77"/>
</dbReference>
<dbReference type="GO" id="GO:0004134">
    <property type="term" value="F:4-alpha-glucanotransferase activity"/>
    <property type="evidence" value="ECO:0007669"/>
    <property type="project" value="UniProtKB-EC"/>
</dbReference>
<dbReference type="SMART" id="SM01065">
    <property type="entry name" value="CBM_2"/>
    <property type="match status" value="2"/>
</dbReference>
<accession>A0ABW7N5F9</accession>
<dbReference type="Pfam" id="PF00686">
    <property type="entry name" value="CBM_20"/>
    <property type="match status" value="2"/>
</dbReference>
<evidence type="ECO:0000256" key="4">
    <source>
        <dbReference type="ARBA" id="ARBA00012560"/>
    </source>
</evidence>
<dbReference type="InterPro" id="IPR002044">
    <property type="entry name" value="CBM20"/>
</dbReference>
<comment type="catalytic activity">
    <reaction evidence="1">
        <text>Transfers a segment of a (1-&gt;4)-alpha-D-glucan to a new position in an acceptor, which may be glucose or a (1-&gt;4)-alpha-D-glucan.</text>
        <dbReference type="EC" id="2.4.1.25"/>
    </reaction>
</comment>
<proteinExistence type="inferred from homology"/>
<dbReference type="Gene3D" id="2.60.40.10">
    <property type="entry name" value="Immunoglobulins"/>
    <property type="match status" value="2"/>
</dbReference>
<dbReference type="SUPFAM" id="SSF49452">
    <property type="entry name" value="Starch-binding domain-like"/>
    <property type="match status" value="2"/>
</dbReference>
<dbReference type="Gene3D" id="3.20.20.80">
    <property type="entry name" value="Glycosidases"/>
    <property type="match status" value="2"/>
</dbReference>
<organism evidence="13 14">
    <name type="scientific">Marinoscillum luteum</name>
    <dbReference type="NCBI Taxonomy" id="861051"/>
    <lineage>
        <taxon>Bacteria</taxon>
        <taxon>Pseudomonadati</taxon>
        <taxon>Bacteroidota</taxon>
        <taxon>Cytophagia</taxon>
        <taxon>Cytophagales</taxon>
        <taxon>Reichenbachiellaceae</taxon>
        <taxon>Marinoscillum</taxon>
    </lineage>
</organism>
<keyword evidence="14" id="KW-1185">Reference proteome</keyword>
<evidence type="ECO:0000256" key="6">
    <source>
        <dbReference type="ARBA" id="ARBA00022490"/>
    </source>
</evidence>
<keyword evidence="7 13" id="KW-0328">Glycosyltransferase</keyword>
<keyword evidence="8 13" id="KW-0808">Transferase</keyword>
<evidence type="ECO:0000313" key="14">
    <source>
        <dbReference type="Proteomes" id="UP001610063"/>
    </source>
</evidence>
<comment type="caution">
    <text evidence="13">The sequence shown here is derived from an EMBL/GenBank/DDBJ whole genome shotgun (WGS) entry which is preliminary data.</text>
</comment>
<evidence type="ECO:0000256" key="11">
    <source>
        <dbReference type="ARBA" id="ARBA00031501"/>
    </source>
</evidence>